<evidence type="ECO:0000313" key="3">
    <source>
        <dbReference type="Proteomes" id="UP001408356"/>
    </source>
</evidence>
<keyword evidence="3" id="KW-1185">Reference proteome</keyword>
<accession>A0ABR2UIG8</accession>
<dbReference type="CDD" id="cd02140">
    <property type="entry name" value="Frm2-like"/>
    <property type="match status" value="1"/>
</dbReference>
<name>A0ABR2UIG8_9PEZI</name>
<sequence>MSSSTTASADALLKLIQGRRSYYNLNKNLDISKERITEIVKQATKDVPSSFNAQPVRVVVLFGAEHDKLWDITAEVLKAMVPAENWESTGQRLSGFKGAAGTILFFEDSETVKKQQTQFALYADKFPGWAEQSDGMLQYTLWVALEAEGLGANLQHYNPVIDQKVTAQWNIPQDWKLNAQLVFGGIEGSKELPPRDFIALDERVKVFGA</sequence>
<dbReference type="EMBL" id="JARVKF010000427">
    <property type="protein sequence ID" value="KAK9414408.1"/>
    <property type="molecule type" value="Genomic_DNA"/>
</dbReference>
<dbReference type="SUPFAM" id="SSF55469">
    <property type="entry name" value="FMN-dependent nitroreductase-like"/>
    <property type="match status" value="1"/>
</dbReference>
<dbReference type="Gene3D" id="3.40.109.10">
    <property type="entry name" value="NADH Oxidase"/>
    <property type="match status" value="1"/>
</dbReference>
<protein>
    <submittedName>
        <fullName evidence="2">Nitroreductase-like protein</fullName>
    </submittedName>
</protein>
<evidence type="ECO:0000313" key="2">
    <source>
        <dbReference type="EMBL" id="KAK9414408.1"/>
    </source>
</evidence>
<organism evidence="2 3">
    <name type="scientific">Seiridium unicorne</name>
    <dbReference type="NCBI Taxonomy" id="138068"/>
    <lineage>
        <taxon>Eukaryota</taxon>
        <taxon>Fungi</taxon>
        <taxon>Dikarya</taxon>
        <taxon>Ascomycota</taxon>
        <taxon>Pezizomycotina</taxon>
        <taxon>Sordariomycetes</taxon>
        <taxon>Xylariomycetidae</taxon>
        <taxon>Amphisphaeriales</taxon>
        <taxon>Sporocadaceae</taxon>
        <taxon>Seiridium</taxon>
    </lineage>
</organism>
<dbReference type="PANTHER" id="PTHR43035:SF1">
    <property type="entry name" value="FATTY ACID REPRESSION MUTANT PROTEIN 2-RELATED"/>
    <property type="match status" value="1"/>
</dbReference>
<feature type="domain" description="Nitroreductase" evidence="1">
    <location>
        <begin position="16"/>
        <end position="184"/>
    </location>
</feature>
<dbReference type="Pfam" id="PF00881">
    <property type="entry name" value="Nitroreductase"/>
    <property type="match status" value="1"/>
</dbReference>
<evidence type="ECO:0000259" key="1">
    <source>
        <dbReference type="Pfam" id="PF00881"/>
    </source>
</evidence>
<comment type="caution">
    <text evidence="2">The sequence shown here is derived from an EMBL/GenBank/DDBJ whole genome shotgun (WGS) entry which is preliminary data.</text>
</comment>
<proteinExistence type="predicted"/>
<dbReference type="InterPro" id="IPR033877">
    <property type="entry name" value="Frm2/Hbn1"/>
</dbReference>
<reference evidence="2 3" key="1">
    <citation type="journal article" date="2024" name="J. Plant Pathol.">
        <title>Sequence and assembly of the genome of Seiridium unicorne, isolate CBS 538.82, causal agent of cypress canker disease.</title>
        <authorList>
            <person name="Scali E."/>
            <person name="Rocca G.D."/>
            <person name="Danti R."/>
            <person name="Garbelotto M."/>
            <person name="Barberini S."/>
            <person name="Baroncelli R."/>
            <person name="Emiliani G."/>
        </authorList>
    </citation>
    <scope>NUCLEOTIDE SEQUENCE [LARGE SCALE GENOMIC DNA]</scope>
    <source>
        <strain evidence="2 3">BM-138-508</strain>
    </source>
</reference>
<dbReference type="Proteomes" id="UP001408356">
    <property type="component" value="Unassembled WGS sequence"/>
</dbReference>
<dbReference type="PANTHER" id="PTHR43035">
    <property type="entry name" value="FATTY ACID REPRESSION MUTANT PROTEIN 2-RELATED"/>
    <property type="match status" value="1"/>
</dbReference>
<dbReference type="InterPro" id="IPR029479">
    <property type="entry name" value="Nitroreductase"/>
</dbReference>
<gene>
    <name evidence="2" type="ORF">SUNI508_11250</name>
</gene>
<dbReference type="InterPro" id="IPR000415">
    <property type="entry name" value="Nitroreductase-like"/>
</dbReference>